<protein>
    <submittedName>
        <fullName evidence="1">Uncharacterized protein</fullName>
    </submittedName>
</protein>
<comment type="caution">
    <text evidence="1">The sequence shown here is derived from an EMBL/GenBank/DDBJ whole genome shotgun (WGS) entry which is preliminary data.</text>
</comment>
<dbReference type="RefSeq" id="WP_049718645.1">
    <property type="nucleotide sequence ID" value="NZ_LFXA01000017.1"/>
</dbReference>
<dbReference type="STRING" id="1678637.AC230_25710"/>
<evidence type="ECO:0000313" key="2">
    <source>
        <dbReference type="Proteomes" id="UP000037288"/>
    </source>
</evidence>
<accession>A0A0K9XAG9</accession>
<reference evidence="2" key="1">
    <citation type="submission" date="2015-07" db="EMBL/GenBank/DDBJ databases">
        <title>Draft genome sequence of Streptomyces sp. CMAA 1322, a bacterium isolated from Caatinga biome, from dry forest semiarid of Brazil.</title>
        <authorList>
            <person name="Santos S.N."/>
            <person name="Gacesa R."/>
            <person name="Taketani R.G."/>
            <person name="Long P.F."/>
            <person name="Melo I.S."/>
        </authorList>
    </citation>
    <scope>NUCLEOTIDE SEQUENCE [LARGE SCALE GENOMIC DNA]</scope>
    <source>
        <strain evidence="2">CMAA 1322</strain>
    </source>
</reference>
<dbReference type="PATRIC" id="fig|1678637.3.peg.5489"/>
<sequence length="380" mass="42892">MRRTTPQADVTYRALFCDLLTDRVIDALPLTDVEFDDYIGKAGSLRGTVPLPDEALARRARAALRPGRTAVWLERGSEIWWGGILWTTTASGDERGRLQVQIQAGTFDSYLDHRILPEKKVFKNRDQFDIVRELISDVQSQRGGNIGITFTGDMSHVEYPEIEFAYTDLMRVQEIIDNLGKRRNGFEWRIHCFRDPGTGRRVKRLQLGCPKIEAGREDIVLDRPGQILTYSLPSDATVQANVVVIRGESANRDQASASVPQLSDPQVQVADLEEGWPRLEFTDDQSGVQDKALLDDLARAALDRMHRPEFIPEVTIRMDDRISPALIGSRVRLRIRDGWHEEAPDRSFRVVGLSVSPPSRGKAETAKLILEEKTYGRDSS</sequence>
<dbReference type="AlphaFoldDB" id="A0A0K9XAG9"/>
<dbReference type="OrthoDB" id="3515845at2"/>
<proteinExistence type="predicted"/>
<organism evidence="1 2">
    <name type="scientific">Streptomyces caatingaensis</name>
    <dbReference type="NCBI Taxonomy" id="1678637"/>
    <lineage>
        <taxon>Bacteria</taxon>
        <taxon>Bacillati</taxon>
        <taxon>Actinomycetota</taxon>
        <taxon>Actinomycetes</taxon>
        <taxon>Kitasatosporales</taxon>
        <taxon>Streptomycetaceae</taxon>
        <taxon>Streptomyces</taxon>
    </lineage>
</organism>
<gene>
    <name evidence="1" type="ORF">AC230_25710</name>
</gene>
<keyword evidence="2" id="KW-1185">Reference proteome</keyword>
<dbReference type="EMBL" id="LFXA01000017">
    <property type="protein sequence ID" value="KNB50101.1"/>
    <property type="molecule type" value="Genomic_DNA"/>
</dbReference>
<name>A0A0K9XAG9_9ACTN</name>
<evidence type="ECO:0000313" key="1">
    <source>
        <dbReference type="EMBL" id="KNB50101.1"/>
    </source>
</evidence>
<dbReference type="Proteomes" id="UP000037288">
    <property type="component" value="Unassembled WGS sequence"/>
</dbReference>